<reference evidence="1 2" key="1">
    <citation type="submission" date="2019-07" db="EMBL/GenBank/DDBJ databases">
        <title>Whole genome shotgun sequence of Brevifollis gellanilyticus NBRC 108608.</title>
        <authorList>
            <person name="Hosoyama A."/>
            <person name="Uohara A."/>
            <person name="Ohji S."/>
            <person name="Ichikawa N."/>
        </authorList>
    </citation>
    <scope>NUCLEOTIDE SEQUENCE [LARGE SCALE GENOMIC DNA]</scope>
    <source>
        <strain evidence="1 2">NBRC 108608</strain>
    </source>
</reference>
<evidence type="ECO:0000313" key="2">
    <source>
        <dbReference type="Proteomes" id="UP000321577"/>
    </source>
</evidence>
<keyword evidence="2" id="KW-1185">Reference proteome</keyword>
<dbReference type="AlphaFoldDB" id="A0A512MDJ3"/>
<evidence type="ECO:0000313" key="1">
    <source>
        <dbReference type="EMBL" id="GEP44805.1"/>
    </source>
</evidence>
<name>A0A512MDJ3_9BACT</name>
<dbReference type="EMBL" id="BKAG01000036">
    <property type="protein sequence ID" value="GEP44805.1"/>
    <property type="molecule type" value="Genomic_DNA"/>
</dbReference>
<sequence length="117" mass="13516">MLVRNEPWCSFKLPSIPQRDTELIITLQFHGERLDSLRLFHDAARFGTSWDDWSEERELARKAYHERWLAEMLRLPVGKYLWGEVLSVYDVKSGSSSIIVRYVKSDAAPCRVGSSAS</sequence>
<protein>
    <submittedName>
        <fullName evidence="1">Uncharacterized protein</fullName>
    </submittedName>
</protein>
<gene>
    <name evidence="1" type="ORF">BGE01nite_40960</name>
</gene>
<organism evidence="1 2">
    <name type="scientific">Brevifollis gellanilyticus</name>
    <dbReference type="NCBI Taxonomy" id="748831"/>
    <lineage>
        <taxon>Bacteria</taxon>
        <taxon>Pseudomonadati</taxon>
        <taxon>Verrucomicrobiota</taxon>
        <taxon>Verrucomicrobiia</taxon>
        <taxon>Verrucomicrobiales</taxon>
        <taxon>Verrucomicrobiaceae</taxon>
    </lineage>
</organism>
<dbReference type="Proteomes" id="UP000321577">
    <property type="component" value="Unassembled WGS sequence"/>
</dbReference>
<accession>A0A512MDJ3</accession>
<proteinExistence type="predicted"/>
<comment type="caution">
    <text evidence="1">The sequence shown here is derived from an EMBL/GenBank/DDBJ whole genome shotgun (WGS) entry which is preliminary data.</text>
</comment>